<dbReference type="Proteomes" id="UP000770717">
    <property type="component" value="Unassembled WGS sequence"/>
</dbReference>
<dbReference type="AlphaFoldDB" id="A0A8J6B299"/>
<evidence type="ECO:0000313" key="2">
    <source>
        <dbReference type="EMBL" id="KAG9460176.1"/>
    </source>
</evidence>
<keyword evidence="1" id="KW-1133">Transmembrane helix</keyword>
<name>A0A8J6B299_ELECQ</name>
<dbReference type="EMBL" id="WNTK01103367">
    <property type="protein sequence ID" value="KAG9460176.1"/>
    <property type="molecule type" value="Genomic_DNA"/>
</dbReference>
<accession>A0A8J6B299</accession>
<keyword evidence="1" id="KW-0812">Transmembrane</keyword>
<reference evidence="2" key="1">
    <citation type="thesis" date="2020" institute="ProQuest LLC" country="789 East Eisenhower Parkway, Ann Arbor, MI, USA">
        <title>Comparative Genomics and Chromosome Evolution.</title>
        <authorList>
            <person name="Mudd A.B."/>
        </authorList>
    </citation>
    <scope>NUCLEOTIDE SEQUENCE</scope>
    <source>
        <strain evidence="2">HN-11 Male</strain>
        <tissue evidence="2">Kidney and liver</tissue>
    </source>
</reference>
<comment type="caution">
    <text evidence="2">The sequence shown here is derived from an EMBL/GenBank/DDBJ whole genome shotgun (WGS) entry which is preliminary data.</text>
</comment>
<sequence>MFCTGNNALPAVHCSHNRTIYIFLRKQKIPASSSCNIYYAYLVYFFLFCCWILFSLYCVKKNRKKSRYGLISLFRML</sequence>
<keyword evidence="1" id="KW-0472">Membrane</keyword>
<proteinExistence type="predicted"/>
<gene>
    <name evidence="2" type="ORF">GDO78_013762</name>
</gene>
<feature type="transmembrane region" description="Helical" evidence="1">
    <location>
        <begin position="38"/>
        <end position="59"/>
    </location>
</feature>
<evidence type="ECO:0000256" key="1">
    <source>
        <dbReference type="SAM" id="Phobius"/>
    </source>
</evidence>
<organism evidence="2 3">
    <name type="scientific">Eleutherodactylus coqui</name>
    <name type="common">Puerto Rican coqui</name>
    <dbReference type="NCBI Taxonomy" id="57060"/>
    <lineage>
        <taxon>Eukaryota</taxon>
        <taxon>Metazoa</taxon>
        <taxon>Chordata</taxon>
        <taxon>Craniata</taxon>
        <taxon>Vertebrata</taxon>
        <taxon>Euteleostomi</taxon>
        <taxon>Amphibia</taxon>
        <taxon>Batrachia</taxon>
        <taxon>Anura</taxon>
        <taxon>Neobatrachia</taxon>
        <taxon>Hyloidea</taxon>
        <taxon>Eleutherodactylidae</taxon>
        <taxon>Eleutherodactylinae</taxon>
        <taxon>Eleutherodactylus</taxon>
        <taxon>Eleutherodactylus</taxon>
    </lineage>
</organism>
<protein>
    <submittedName>
        <fullName evidence="2">Uncharacterized protein</fullName>
    </submittedName>
</protein>
<evidence type="ECO:0000313" key="3">
    <source>
        <dbReference type="Proteomes" id="UP000770717"/>
    </source>
</evidence>
<keyword evidence="3" id="KW-1185">Reference proteome</keyword>